<dbReference type="CDD" id="cd07043">
    <property type="entry name" value="STAS_anti-anti-sigma_factors"/>
    <property type="match status" value="1"/>
</dbReference>
<proteinExistence type="inferred from homology"/>
<dbReference type="InterPro" id="IPR003658">
    <property type="entry name" value="Anti-sigma_ant"/>
</dbReference>
<dbReference type="EMBL" id="JASZYV010000001">
    <property type="protein sequence ID" value="MDM0044073.1"/>
    <property type="molecule type" value="Genomic_DNA"/>
</dbReference>
<gene>
    <name evidence="4" type="ORF">QTH91_06240</name>
</gene>
<dbReference type="InterPro" id="IPR036513">
    <property type="entry name" value="STAS_dom_sf"/>
</dbReference>
<evidence type="ECO:0000313" key="5">
    <source>
        <dbReference type="Proteomes" id="UP001174908"/>
    </source>
</evidence>
<evidence type="ECO:0000313" key="4">
    <source>
        <dbReference type="EMBL" id="MDM0044073.1"/>
    </source>
</evidence>
<dbReference type="Gene3D" id="3.30.750.24">
    <property type="entry name" value="STAS domain"/>
    <property type="match status" value="1"/>
</dbReference>
<dbReference type="RefSeq" id="WP_286659138.1">
    <property type="nucleotide sequence ID" value="NZ_JASZYV010000001.1"/>
</dbReference>
<evidence type="ECO:0000256" key="1">
    <source>
        <dbReference type="ARBA" id="ARBA00009013"/>
    </source>
</evidence>
<dbReference type="Pfam" id="PF01740">
    <property type="entry name" value="STAS"/>
    <property type="match status" value="1"/>
</dbReference>
<sequence length="115" mass="12129">MEIAITPHPDDVLVLSITGSVDSLNADQLTSAFALPIGEGRQRLVADFAQVNYTSSAGLRSLLITVKECRRAGGDLRLAALQPQVERVLSIAGFTAILKVYTDVPSAVASFGDAD</sequence>
<evidence type="ECO:0000259" key="3">
    <source>
        <dbReference type="PROSITE" id="PS50801"/>
    </source>
</evidence>
<dbReference type="PANTHER" id="PTHR33495">
    <property type="entry name" value="ANTI-SIGMA FACTOR ANTAGONIST TM_1081-RELATED-RELATED"/>
    <property type="match status" value="1"/>
</dbReference>
<dbReference type="SUPFAM" id="SSF52091">
    <property type="entry name" value="SpoIIaa-like"/>
    <property type="match status" value="1"/>
</dbReference>
<accession>A0ABT7N806</accession>
<reference evidence="4" key="1">
    <citation type="submission" date="2023-06" db="EMBL/GenBank/DDBJ databases">
        <authorList>
            <person name="Jiang Y."/>
            <person name="Liu Q."/>
        </authorList>
    </citation>
    <scope>NUCLEOTIDE SEQUENCE</scope>
    <source>
        <strain evidence="4">CGMCC 1.12089</strain>
    </source>
</reference>
<evidence type="ECO:0000256" key="2">
    <source>
        <dbReference type="RuleBase" id="RU003749"/>
    </source>
</evidence>
<comment type="caution">
    <text evidence="4">The sequence shown here is derived from an EMBL/GenBank/DDBJ whole genome shotgun (WGS) entry which is preliminary data.</text>
</comment>
<organism evidence="4 5">
    <name type="scientific">Variovorax dokdonensis</name>
    <dbReference type="NCBI Taxonomy" id="344883"/>
    <lineage>
        <taxon>Bacteria</taxon>
        <taxon>Pseudomonadati</taxon>
        <taxon>Pseudomonadota</taxon>
        <taxon>Betaproteobacteria</taxon>
        <taxon>Burkholderiales</taxon>
        <taxon>Comamonadaceae</taxon>
        <taxon>Variovorax</taxon>
    </lineage>
</organism>
<dbReference type="PROSITE" id="PS50801">
    <property type="entry name" value="STAS"/>
    <property type="match status" value="1"/>
</dbReference>
<dbReference type="Proteomes" id="UP001174908">
    <property type="component" value="Unassembled WGS sequence"/>
</dbReference>
<dbReference type="PANTHER" id="PTHR33495:SF2">
    <property type="entry name" value="ANTI-SIGMA FACTOR ANTAGONIST TM_1081-RELATED"/>
    <property type="match status" value="1"/>
</dbReference>
<keyword evidence="5" id="KW-1185">Reference proteome</keyword>
<feature type="domain" description="STAS" evidence="3">
    <location>
        <begin position="10"/>
        <end position="111"/>
    </location>
</feature>
<protein>
    <recommendedName>
        <fullName evidence="2">Anti-sigma factor antagonist</fullName>
    </recommendedName>
</protein>
<comment type="similarity">
    <text evidence="1 2">Belongs to the anti-sigma-factor antagonist family.</text>
</comment>
<dbReference type="InterPro" id="IPR002645">
    <property type="entry name" value="STAS_dom"/>
</dbReference>
<name>A0ABT7N806_9BURK</name>
<dbReference type="NCBIfam" id="TIGR00377">
    <property type="entry name" value="ant_ant_sig"/>
    <property type="match status" value="1"/>
</dbReference>